<evidence type="ECO:0000313" key="2">
    <source>
        <dbReference type="EMBL" id="SJZ49662.1"/>
    </source>
</evidence>
<organism evidence="2 3">
    <name type="scientific">Sediminibacterium ginsengisoli</name>
    <dbReference type="NCBI Taxonomy" id="413434"/>
    <lineage>
        <taxon>Bacteria</taxon>
        <taxon>Pseudomonadati</taxon>
        <taxon>Bacteroidota</taxon>
        <taxon>Chitinophagia</taxon>
        <taxon>Chitinophagales</taxon>
        <taxon>Chitinophagaceae</taxon>
        <taxon>Sediminibacterium</taxon>
    </lineage>
</organism>
<dbReference type="InterPro" id="IPR052535">
    <property type="entry name" value="Bacilysin_H2HPP_isomerase"/>
</dbReference>
<dbReference type="AlphaFoldDB" id="A0A1T4L4K7"/>
<dbReference type="SUPFAM" id="SSF51182">
    <property type="entry name" value="RmlC-like cupins"/>
    <property type="match status" value="1"/>
</dbReference>
<reference evidence="2 3" key="1">
    <citation type="submission" date="2017-02" db="EMBL/GenBank/DDBJ databases">
        <authorList>
            <person name="Peterson S.W."/>
        </authorList>
    </citation>
    <scope>NUCLEOTIDE SEQUENCE [LARGE SCALE GENOMIC DNA]</scope>
    <source>
        <strain evidence="2 3">DSM 22335</strain>
    </source>
</reference>
<evidence type="ECO:0000313" key="3">
    <source>
        <dbReference type="Proteomes" id="UP000190888"/>
    </source>
</evidence>
<feature type="domain" description="Cupin type-2" evidence="1">
    <location>
        <begin position="33"/>
        <end position="98"/>
    </location>
</feature>
<dbReference type="Gene3D" id="2.60.120.10">
    <property type="entry name" value="Jelly Rolls"/>
    <property type="match status" value="1"/>
</dbReference>
<keyword evidence="3" id="KW-1185">Reference proteome</keyword>
<dbReference type="EMBL" id="FUWH01000002">
    <property type="protein sequence ID" value="SJZ49662.1"/>
    <property type="molecule type" value="Genomic_DNA"/>
</dbReference>
<name>A0A1T4L4K7_9BACT</name>
<proteinExistence type="predicted"/>
<sequence length="108" mass="11728">MPVFDLSGIAVKEIVPGYAARFIHTESMTLSYLDVAAGAMLPEHSHPHEQVSHVLEGEFELTLDGVPVRFGPGSVVVIPSGVRHSGLAVTDCKLMDVFNPVREDYRAL</sequence>
<dbReference type="InterPro" id="IPR011051">
    <property type="entry name" value="RmlC_Cupin_sf"/>
</dbReference>
<evidence type="ECO:0000259" key="1">
    <source>
        <dbReference type="Pfam" id="PF07883"/>
    </source>
</evidence>
<accession>A0A1T4L4K7</accession>
<dbReference type="OrthoDB" id="9811153at2"/>
<dbReference type="PANTHER" id="PTHR40112">
    <property type="entry name" value="H2HPP ISOMERASE"/>
    <property type="match status" value="1"/>
</dbReference>
<protein>
    <submittedName>
        <fullName evidence="2">Cupin domain-containing protein</fullName>
    </submittedName>
</protein>
<dbReference type="Pfam" id="PF07883">
    <property type="entry name" value="Cupin_2"/>
    <property type="match status" value="1"/>
</dbReference>
<dbReference type="PANTHER" id="PTHR40112:SF1">
    <property type="entry name" value="H2HPP ISOMERASE"/>
    <property type="match status" value="1"/>
</dbReference>
<dbReference type="CDD" id="cd02238">
    <property type="entry name" value="cupin_KdgF"/>
    <property type="match status" value="1"/>
</dbReference>
<gene>
    <name evidence="2" type="ORF">SAMN04488132_102299</name>
</gene>
<dbReference type="InterPro" id="IPR013096">
    <property type="entry name" value="Cupin_2"/>
</dbReference>
<dbReference type="Proteomes" id="UP000190888">
    <property type="component" value="Unassembled WGS sequence"/>
</dbReference>
<dbReference type="STRING" id="413434.SAMN04488132_102299"/>
<dbReference type="RefSeq" id="WP_078830254.1">
    <property type="nucleotide sequence ID" value="NZ_FUWH01000002.1"/>
</dbReference>
<dbReference type="InterPro" id="IPR014710">
    <property type="entry name" value="RmlC-like_jellyroll"/>
</dbReference>